<dbReference type="PANTHER" id="PTHR43100">
    <property type="entry name" value="GLUTAMATE SYNTHASE [NADPH] SMALL CHAIN"/>
    <property type="match status" value="1"/>
</dbReference>
<feature type="domain" description="4Fe-4S ferredoxin-type" evidence="4">
    <location>
        <begin position="737"/>
        <end position="766"/>
    </location>
</feature>
<organism evidence="5 6">
    <name type="scientific">Pectinatus haikarae</name>
    <dbReference type="NCBI Taxonomy" id="349096"/>
    <lineage>
        <taxon>Bacteria</taxon>
        <taxon>Bacillati</taxon>
        <taxon>Bacillota</taxon>
        <taxon>Negativicutes</taxon>
        <taxon>Selenomonadales</taxon>
        <taxon>Selenomonadaceae</taxon>
        <taxon>Pectinatus</taxon>
    </lineage>
</organism>
<dbReference type="PROSITE" id="PS00198">
    <property type="entry name" value="4FE4S_FER_1"/>
    <property type="match status" value="1"/>
</dbReference>
<dbReference type="SUPFAM" id="SSF69336">
    <property type="entry name" value="Alpha subunit of glutamate synthase, C-terminal domain"/>
    <property type="match status" value="1"/>
</dbReference>
<sequence>MFKIDTLKGHDRMSTQDLLLAVGSAVANGETDFEIAASGQHDIGGPLWHPEGKTLHFHVTNAGQRLGSMCLNNTEIIADGSVSADVGWLNAGGKIVVKGDAGDTAGHCSSGGKIYIGGRGGTRTGSLMKHDPLYEEPQLWILKNVGSFAFEFMGGGRAVVCGFDSEEFDSVLGERPCVGMVGGTVYFRGHSHDHPADILLEELDKDDIAFLAEGMDKFLESIGKENLHNDLSDWSQWHKLRPLTFDEKQNADTKHTDMRSFRLNEWIKGGMFSDVAVDDFAVKNLVEKGLYRQHIPVWNNAKYAAPCEFACPAHIPTQLRYKLLRTEKQEEATKLILEYTPFPGSVCASVCPNPCMDACTRAKIDQSVQIGPLGFQSVYAKLDITSKKTGKKIAVIGGGVAGLGAAWQLIQRGHDVTVYDEDDHIGGKLEQVIPRARLPHELLQAELKRIEDAGVKFVPKFKVDAEKFTAIRQNNDAVVLATGGHKSRFFPWEGAEKLTMGLTFLKAINRGEHPYVGKNVIVIGCGNSGMDTARGAYDMGAEKVTCIDVQKPAAFQNEIDHIEQMGGELIWPFMTSKITDEGIYDNTGKFIAGDMVIVSIGEAPILDYLPQDDKIKKFRDWLVPGKDNTILDGIFVAGDVIKPGRLVDAIGSGNKAAYYADAYVMRKDVPAFPEKREVPADMLGKEYFAKYHHEDLPEPLGDVDRCVSCGTCRDCRTCLDSCPEKAIDRIDHGMGIIEYRSDPDKCIGCGICSGVCPCGIWELNDNPEPIKMYRTGSKAE</sequence>
<dbReference type="InterPro" id="IPR036485">
    <property type="entry name" value="Glu_synth_asu_C_sf"/>
</dbReference>
<dbReference type="RefSeq" id="WP_307224052.1">
    <property type="nucleotide sequence ID" value="NZ_CP116940.1"/>
</dbReference>
<evidence type="ECO:0000259" key="4">
    <source>
        <dbReference type="PROSITE" id="PS51379"/>
    </source>
</evidence>
<dbReference type="Gene3D" id="1.10.1060.10">
    <property type="entry name" value="Alpha-helical ferredoxin"/>
    <property type="match status" value="1"/>
</dbReference>
<dbReference type="Pfam" id="PF12838">
    <property type="entry name" value="Fer4_7"/>
    <property type="match status" value="1"/>
</dbReference>
<dbReference type="InterPro" id="IPR028261">
    <property type="entry name" value="DPD_II"/>
</dbReference>
<dbReference type="EMBL" id="JAUSUE010000010">
    <property type="protein sequence ID" value="MDQ0203905.1"/>
    <property type="molecule type" value="Genomic_DNA"/>
</dbReference>
<dbReference type="SUPFAM" id="SSF51971">
    <property type="entry name" value="Nucleotide-binding domain"/>
    <property type="match status" value="1"/>
</dbReference>
<accession>A0ABT9Y7U1</accession>
<dbReference type="InterPro" id="IPR051394">
    <property type="entry name" value="Glutamate_Synthase"/>
</dbReference>
<dbReference type="SUPFAM" id="SSF54862">
    <property type="entry name" value="4Fe-4S ferredoxins"/>
    <property type="match status" value="1"/>
</dbReference>
<evidence type="ECO:0000256" key="2">
    <source>
        <dbReference type="ARBA" id="ARBA00023004"/>
    </source>
</evidence>
<evidence type="ECO:0000256" key="3">
    <source>
        <dbReference type="ARBA" id="ARBA00023014"/>
    </source>
</evidence>
<keyword evidence="2" id="KW-0408">Iron</keyword>
<dbReference type="Pfam" id="PF01493">
    <property type="entry name" value="GXGXG"/>
    <property type="match status" value="1"/>
</dbReference>
<dbReference type="InterPro" id="IPR017900">
    <property type="entry name" value="4Fe4S_Fe_S_CS"/>
</dbReference>
<keyword evidence="3" id="KW-0411">Iron-sulfur</keyword>
<dbReference type="PANTHER" id="PTHR43100:SF2">
    <property type="entry name" value="BNAA03G19380D PROTEIN"/>
    <property type="match status" value="1"/>
</dbReference>
<reference evidence="5 6" key="1">
    <citation type="submission" date="2023-07" db="EMBL/GenBank/DDBJ databases">
        <title>Genomic Encyclopedia of Type Strains, Phase IV (KMG-IV): sequencing the most valuable type-strain genomes for metagenomic binning, comparative biology and taxonomic classification.</title>
        <authorList>
            <person name="Goeker M."/>
        </authorList>
    </citation>
    <scope>NUCLEOTIDE SEQUENCE [LARGE SCALE GENOMIC DNA]</scope>
    <source>
        <strain evidence="5 6">DSM 16980</strain>
    </source>
</reference>
<keyword evidence="1" id="KW-0479">Metal-binding</keyword>
<dbReference type="PROSITE" id="PS51379">
    <property type="entry name" value="4FE4S_FER_2"/>
    <property type="match status" value="2"/>
</dbReference>
<comment type="caution">
    <text evidence="5">The sequence shown here is derived from an EMBL/GenBank/DDBJ whole genome shotgun (WGS) entry which is preliminary data.</text>
</comment>
<dbReference type="InterPro" id="IPR009051">
    <property type="entry name" value="Helical_ferredxn"/>
</dbReference>
<dbReference type="Gene3D" id="3.30.70.20">
    <property type="match status" value="1"/>
</dbReference>
<dbReference type="Gene3D" id="3.50.50.60">
    <property type="entry name" value="FAD/NAD(P)-binding domain"/>
    <property type="match status" value="1"/>
</dbReference>
<keyword evidence="6" id="KW-1185">Reference proteome</keyword>
<dbReference type="Gene3D" id="3.40.50.720">
    <property type="entry name" value="NAD(P)-binding Rossmann-like Domain"/>
    <property type="match status" value="1"/>
</dbReference>
<dbReference type="Pfam" id="PF07992">
    <property type="entry name" value="Pyr_redox_2"/>
    <property type="match status" value="1"/>
</dbReference>
<protein>
    <submittedName>
        <fullName evidence="5">NADPH-dependent glutamate synthase beta subunit-like oxidoreductase/glutamate synthase domain-containing protein 3/ferredoxin</fullName>
    </submittedName>
</protein>
<proteinExistence type="predicted"/>
<dbReference type="InterPro" id="IPR023753">
    <property type="entry name" value="FAD/NAD-binding_dom"/>
</dbReference>
<gene>
    <name evidence="5" type="ORF">J2S01_001624</name>
</gene>
<dbReference type="PRINTS" id="PR00419">
    <property type="entry name" value="ADXRDTASE"/>
</dbReference>
<evidence type="ECO:0000313" key="5">
    <source>
        <dbReference type="EMBL" id="MDQ0203905.1"/>
    </source>
</evidence>
<dbReference type="Proteomes" id="UP001239167">
    <property type="component" value="Unassembled WGS sequence"/>
</dbReference>
<name>A0ABT9Y7U1_9FIRM</name>
<evidence type="ECO:0000256" key="1">
    <source>
        <dbReference type="ARBA" id="ARBA00022723"/>
    </source>
</evidence>
<dbReference type="InterPro" id="IPR036188">
    <property type="entry name" value="FAD/NAD-bd_sf"/>
</dbReference>
<dbReference type="InterPro" id="IPR002489">
    <property type="entry name" value="Glu_synth_asu_C"/>
</dbReference>
<evidence type="ECO:0000313" key="6">
    <source>
        <dbReference type="Proteomes" id="UP001239167"/>
    </source>
</evidence>
<dbReference type="Pfam" id="PF14691">
    <property type="entry name" value="Fer4_20"/>
    <property type="match status" value="1"/>
</dbReference>
<feature type="domain" description="4Fe-4S ferredoxin-type" evidence="4">
    <location>
        <begin position="697"/>
        <end position="732"/>
    </location>
</feature>
<dbReference type="InterPro" id="IPR017896">
    <property type="entry name" value="4Fe4S_Fe-S-bd"/>
</dbReference>
<dbReference type="Gene3D" id="2.160.20.60">
    <property type="entry name" value="Glutamate synthase, alpha subunit, C-terminal domain"/>
    <property type="match status" value="1"/>
</dbReference>